<keyword evidence="3 4" id="KW-0503">Monooxygenase</keyword>
<dbReference type="InterPro" id="IPR002397">
    <property type="entry name" value="Cyt_P450_B"/>
</dbReference>
<dbReference type="InterPro" id="IPR036396">
    <property type="entry name" value="Cyt_P450_sf"/>
</dbReference>
<dbReference type="InterPro" id="IPR001128">
    <property type="entry name" value="Cyt_P450"/>
</dbReference>
<dbReference type="EMBL" id="JAGGKX010000005">
    <property type="protein sequence ID" value="MBP1969277.1"/>
    <property type="molecule type" value="Genomic_DNA"/>
</dbReference>
<organism evidence="5 6">
    <name type="scientific">Virgibacillus natechei</name>
    <dbReference type="NCBI Taxonomy" id="1216297"/>
    <lineage>
        <taxon>Bacteria</taxon>
        <taxon>Bacillati</taxon>
        <taxon>Bacillota</taxon>
        <taxon>Bacilli</taxon>
        <taxon>Bacillales</taxon>
        <taxon>Bacillaceae</taxon>
        <taxon>Virgibacillus</taxon>
    </lineage>
</organism>
<comment type="caution">
    <text evidence="5">The sequence shown here is derived from an EMBL/GenBank/DDBJ whole genome shotgun (WGS) entry which is preliminary data.</text>
</comment>
<keyword evidence="4" id="KW-0560">Oxidoreductase</keyword>
<dbReference type="SUPFAM" id="SSF48264">
    <property type="entry name" value="Cytochrome P450"/>
    <property type="match status" value="1"/>
</dbReference>
<dbReference type="PANTHER" id="PTHR46696:SF1">
    <property type="entry name" value="CYTOCHROME P450 YJIB-RELATED"/>
    <property type="match status" value="1"/>
</dbReference>
<dbReference type="Gene3D" id="1.10.630.10">
    <property type="entry name" value="Cytochrome P450"/>
    <property type="match status" value="1"/>
</dbReference>
<dbReference type="PANTHER" id="PTHR46696">
    <property type="entry name" value="P450, PUTATIVE (EUROFUNG)-RELATED"/>
    <property type="match status" value="1"/>
</dbReference>
<keyword evidence="6" id="KW-1185">Reference proteome</keyword>
<keyword evidence="2 4" id="KW-0349">Heme</keyword>
<proteinExistence type="inferred from homology"/>
<keyword evidence="4" id="KW-0479">Metal-binding</keyword>
<dbReference type="RefSeq" id="WP_209462476.1">
    <property type="nucleotide sequence ID" value="NZ_CP110224.1"/>
</dbReference>
<comment type="similarity">
    <text evidence="1 4">Belongs to the cytochrome P450 family.</text>
</comment>
<evidence type="ECO:0000313" key="5">
    <source>
        <dbReference type="EMBL" id="MBP1969277.1"/>
    </source>
</evidence>
<dbReference type="Proteomes" id="UP001519345">
    <property type="component" value="Unassembled WGS sequence"/>
</dbReference>
<gene>
    <name evidence="5" type="ORF">J2Z83_001381</name>
</gene>
<evidence type="ECO:0000313" key="6">
    <source>
        <dbReference type="Proteomes" id="UP001519345"/>
    </source>
</evidence>
<dbReference type="PROSITE" id="PS00086">
    <property type="entry name" value="CYTOCHROME_P450"/>
    <property type="match status" value="1"/>
</dbReference>
<keyword evidence="4" id="KW-0408">Iron</keyword>
<evidence type="ECO:0000256" key="4">
    <source>
        <dbReference type="RuleBase" id="RU000461"/>
    </source>
</evidence>
<accession>A0ABS4IEA1</accession>
<dbReference type="PRINTS" id="PR00385">
    <property type="entry name" value="P450"/>
</dbReference>
<evidence type="ECO:0000256" key="1">
    <source>
        <dbReference type="ARBA" id="ARBA00010617"/>
    </source>
</evidence>
<dbReference type="PRINTS" id="PR00359">
    <property type="entry name" value="BP450"/>
</dbReference>
<dbReference type="CDD" id="cd11029">
    <property type="entry name" value="CYP107-like"/>
    <property type="match status" value="1"/>
</dbReference>
<protein>
    <submittedName>
        <fullName evidence="5">Cytochrome P450</fullName>
    </submittedName>
</protein>
<name>A0ABS4IEA1_9BACI</name>
<evidence type="ECO:0000256" key="2">
    <source>
        <dbReference type="ARBA" id="ARBA00022617"/>
    </source>
</evidence>
<sequence length="420" mass="47084">MKQTYPIAPEEEVLKVLGGRSDFDPFYVFSELREKGAVRPIPMQVGDADQQTWIVTQLDEVKKVLKDQSLFCVDPSNINEDNSIKQSLTNTTDDTGSQLFLANSLNALDEPDHRRLRRLVSKVFTPKYMENLRPTVQEIADELLEQVQDKGEMDIVTDYAYKLPIKVISYMVGVPASQQEQIYQWSEAIATGLGVGRLDDEVKESLASFTEYFTQLIAEKRKQPANDLISELISLEEDGDKLDEKELLSLVQLLIFAGHETTTNLISTGTLILLDHPDQLEMLKKDKSLISNAVEELLRYHGPSTTAGPRYAKKDLVLGGQTIKKGDVLFPLLKSANRDGNVYSDSEELDLTRDVKRHVAFGQGVHMCLGAPLARLEGDIAFTTLLERMPDIQLSIPRGDIKWQFKLAAQGLSSLPVTFK</sequence>
<evidence type="ECO:0000256" key="3">
    <source>
        <dbReference type="ARBA" id="ARBA00023033"/>
    </source>
</evidence>
<dbReference type="InterPro" id="IPR017972">
    <property type="entry name" value="Cyt_P450_CS"/>
</dbReference>
<reference evidence="5 6" key="1">
    <citation type="submission" date="2021-03" db="EMBL/GenBank/DDBJ databases">
        <title>Genomic Encyclopedia of Type Strains, Phase IV (KMG-IV): sequencing the most valuable type-strain genomes for metagenomic binning, comparative biology and taxonomic classification.</title>
        <authorList>
            <person name="Goeker M."/>
        </authorList>
    </citation>
    <scope>NUCLEOTIDE SEQUENCE [LARGE SCALE GENOMIC DNA]</scope>
    <source>
        <strain evidence="5 6">DSM 25609</strain>
    </source>
</reference>
<dbReference type="Pfam" id="PF00067">
    <property type="entry name" value="p450"/>
    <property type="match status" value="1"/>
</dbReference>